<evidence type="ECO:0000256" key="13">
    <source>
        <dbReference type="ARBA" id="ARBA00044710"/>
    </source>
</evidence>
<dbReference type="OrthoDB" id="47389at2759"/>
<comment type="catalytic activity">
    <reaction evidence="9">
        <text>D-glucose(out) = D-glucose(in)</text>
        <dbReference type="Rhea" id="RHEA:60376"/>
        <dbReference type="ChEBI" id="CHEBI:4167"/>
    </reaction>
    <physiologicalReaction direction="left-to-right" evidence="9">
        <dbReference type="Rhea" id="RHEA:60377"/>
    </physiologicalReaction>
</comment>
<evidence type="ECO:0000256" key="3">
    <source>
        <dbReference type="ARBA" id="ARBA00011738"/>
    </source>
</evidence>
<comment type="subunit">
    <text evidence="3">Homodimer.</text>
</comment>
<feature type="transmembrane region" description="Helical" evidence="16">
    <location>
        <begin position="150"/>
        <end position="168"/>
    </location>
</feature>
<dbReference type="PRINTS" id="PR00171">
    <property type="entry name" value="SUGRTRNSPORT"/>
</dbReference>
<dbReference type="GO" id="GO:0016020">
    <property type="term" value="C:membrane"/>
    <property type="evidence" value="ECO:0007669"/>
    <property type="project" value="UniProtKB-SubCell"/>
</dbReference>
<keyword evidence="6 16" id="KW-1133">Transmembrane helix</keyword>
<feature type="transmembrane region" description="Helical" evidence="16">
    <location>
        <begin position="119"/>
        <end position="138"/>
    </location>
</feature>
<dbReference type="InterPro" id="IPR005828">
    <property type="entry name" value="MFS_sugar_transport-like"/>
</dbReference>
<evidence type="ECO:0000256" key="16">
    <source>
        <dbReference type="SAM" id="Phobius"/>
    </source>
</evidence>
<gene>
    <name evidence="18" type="ORF">PSNMU_V1.4_AUG-EV-PASAV3_0057200</name>
</gene>
<dbReference type="GO" id="GO:1904659">
    <property type="term" value="P:D-glucose transmembrane transport"/>
    <property type="evidence" value="ECO:0007669"/>
    <property type="project" value="TreeGrafter"/>
</dbReference>
<dbReference type="Pfam" id="PF00083">
    <property type="entry name" value="Sugar_tr"/>
    <property type="match status" value="2"/>
</dbReference>
<dbReference type="InterPro" id="IPR003663">
    <property type="entry name" value="Sugar/inositol_transpt"/>
</dbReference>
<feature type="compositionally biased region" description="Polar residues" evidence="15">
    <location>
        <begin position="258"/>
        <end position="267"/>
    </location>
</feature>
<keyword evidence="5 16" id="KW-0812">Transmembrane</keyword>
<evidence type="ECO:0000259" key="17">
    <source>
        <dbReference type="PROSITE" id="PS50850"/>
    </source>
</evidence>
<keyword evidence="4" id="KW-0813">Transport</keyword>
<dbReference type="GO" id="GO:0022857">
    <property type="term" value="F:transmembrane transporter activity"/>
    <property type="evidence" value="ECO:0007669"/>
    <property type="project" value="InterPro"/>
</dbReference>
<evidence type="ECO:0000256" key="10">
    <source>
        <dbReference type="ARBA" id="ARBA00044656"/>
    </source>
</evidence>
<evidence type="ECO:0000256" key="11">
    <source>
        <dbReference type="ARBA" id="ARBA00044662"/>
    </source>
</evidence>
<evidence type="ECO:0000256" key="6">
    <source>
        <dbReference type="ARBA" id="ARBA00022989"/>
    </source>
</evidence>
<dbReference type="InterPro" id="IPR050820">
    <property type="entry name" value="MFS_Sugar_Transporter"/>
</dbReference>
<feature type="transmembrane region" description="Helical" evidence="16">
    <location>
        <begin position="21"/>
        <end position="48"/>
    </location>
</feature>
<feature type="transmembrane region" description="Helical" evidence="16">
    <location>
        <begin position="221"/>
        <end position="241"/>
    </location>
</feature>
<dbReference type="InterPro" id="IPR036259">
    <property type="entry name" value="MFS_trans_sf"/>
</dbReference>
<feature type="transmembrane region" description="Helical" evidence="16">
    <location>
        <begin position="188"/>
        <end position="209"/>
    </location>
</feature>
<feature type="region of interest" description="Disordered" evidence="15">
    <location>
        <begin position="555"/>
        <end position="587"/>
    </location>
</feature>
<feature type="transmembrane region" description="Helical" evidence="16">
    <location>
        <begin position="483"/>
        <end position="505"/>
    </location>
</feature>
<evidence type="ECO:0000256" key="7">
    <source>
        <dbReference type="ARBA" id="ARBA00023136"/>
    </source>
</evidence>
<feature type="transmembrane region" description="Helical" evidence="16">
    <location>
        <begin position="443"/>
        <end position="471"/>
    </location>
</feature>
<keyword evidence="19" id="KW-1185">Reference proteome</keyword>
<proteinExistence type="inferred from homology"/>
<feature type="transmembrane region" description="Helical" evidence="16">
    <location>
        <begin position="69"/>
        <end position="88"/>
    </location>
</feature>
<comment type="catalytic activity">
    <reaction evidence="8">
        <text>D-galactose(in) = D-galactose(out)</text>
        <dbReference type="Rhea" id="RHEA:34915"/>
        <dbReference type="ChEBI" id="CHEBI:4139"/>
    </reaction>
    <physiologicalReaction direction="right-to-left" evidence="8">
        <dbReference type="Rhea" id="RHEA:34917"/>
    </physiologicalReaction>
</comment>
<evidence type="ECO:0000256" key="1">
    <source>
        <dbReference type="ARBA" id="ARBA00004141"/>
    </source>
</evidence>
<feature type="region of interest" description="Disordered" evidence="15">
    <location>
        <begin position="258"/>
        <end position="278"/>
    </location>
</feature>
<evidence type="ECO:0000256" key="4">
    <source>
        <dbReference type="ARBA" id="ARBA00022448"/>
    </source>
</evidence>
<evidence type="ECO:0000256" key="9">
    <source>
        <dbReference type="ARBA" id="ARBA00044648"/>
    </source>
</evidence>
<comment type="catalytic activity">
    <reaction evidence="12">
        <text>D-glucosamine(out) = D-glucosamine(in)</text>
        <dbReference type="Rhea" id="RHEA:78423"/>
        <dbReference type="ChEBI" id="CHEBI:58723"/>
    </reaction>
    <physiologicalReaction direction="left-to-right" evidence="12">
        <dbReference type="Rhea" id="RHEA:78424"/>
    </physiologicalReaction>
</comment>
<dbReference type="PROSITE" id="PS50850">
    <property type="entry name" value="MFS"/>
    <property type="match status" value="1"/>
</dbReference>
<evidence type="ECO:0000256" key="12">
    <source>
        <dbReference type="ARBA" id="ARBA00044668"/>
    </source>
</evidence>
<feature type="transmembrane region" description="Helical" evidence="16">
    <location>
        <begin position="403"/>
        <end position="423"/>
    </location>
</feature>
<dbReference type="SUPFAM" id="SSF103473">
    <property type="entry name" value="MFS general substrate transporter"/>
    <property type="match status" value="1"/>
</dbReference>
<dbReference type="InterPro" id="IPR020846">
    <property type="entry name" value="MFS_dom"/>
</dbReference>
<dbReference type="InterPro" id="IPR005829">
    <property type="entry name" value="Sugar_transporter_CS"/>
</dbReference>
<evidence type="ECO:0000313" key="19">
    <source>
        <dbReference type="Proteomes" id="UP000291116"/>
    </source>
</evidence>
<evidence type="ECO:0000256" key="15">
    <source>
        <dbReference type="SAM" id="MobiDB-lite"/>
    </source>
</evidence>
<organism evidence="18 19">
    <name type="scientific">Pseudo-nitzschia multistriata</name>
    <dbReference type="NCBI Taxonomy" id="183589"/>
    <lineage>
        <taxon>Eukaryota</taxon>
        <taxon>Sar</taxon>
        <taxon>Stramenopiles</taxon>
        <taxon>Ochrophyta</taxon>
        <taxon>Bacillariophyta</taxon>
        <taxon>Bacillariophyceae</taxon>
        <taxon>Bacillariophycidae</taxon>
        <taxon>Bacillariales</taxon>
        <taxon>Bacillariaceae</taxon>
        <taxon>Pseudo-nitzschia</taxon>
    </lineage>
</organism>
<dbReference type="PROSITE" id="PS00217">
    <property type="entry name" value="SUGAR_TRANSPORT_2"/>
    <property type="match status" value="1"/>
</dbReference>
<comment type="subcellular location">
    <subcellularLocation>
        <location evidence="1">Membrane</location>
        <topology evidence="1">Multi-pass membrane protein</topology>
    </subcellularLocation>
</comment>
<reference evidence="18 19" key="1">
    <citation type="submission" date="2019-01" db="EMBL/GenBank/DDBJ databases">
        <authorList>
            <person name="Ferrante I. M."/>
        </authorList>
    </citation>
    <scope>NUCLEOTIDE SEQUENCE [LARGE SCALE GENOMIC DNA]</scope>
    <source>
        <strain evidence="18 19">B856</strain>
    </source>
</reference>
<comment type="catalytic activity">
    <reaction evidence="11">
        <text>D-mannose(out) = D-mannose(in)</text>
        <dbReference type="Rhea" id="RHEA:78391"/>
        <dbReference type="ChEBI" id="CHEBI:4208"/>
    </reaction>
    <physiologicalReaction direction="left-to-right" evidence="11">
        <dbReference type="Rhea" id="RHEA:78392"/>
    </physiologicalReaction>
</comment>
<feature type="compositionally biased region" description="Basic and acidic residues" evidence="15">
    <location>
        <begin position="560"/>
        <end position="577"/>
    </location>
</feature>
<evidence type="ECO:0000256" key="8">
    <source>
        <dbReference type="ARBA" id="ARBA00044637"/>
    </source>
</evidence>
<protein>
    <recommendedName>
        <fullName evidence="14">Hexose transporter 1</fullName>
    </recommendedName>
</protein>
<comment type="catalytic activity">
    <reaction evidence="10">
        <text>D-xylose(out) = D-xylose(in)</text>
        <dbReference type="Rhea" id="RHEA:78427"/>
        <dbReference type="ChEBI" id="CHEBI:53455"/>
    </reaction>
    <physiologicalReaction direction="left-to-right" evidence="10">
        <dbReference type="Rhea" id="RHEA:78428"/>
    </physiologicalReaction>
</comment>
<feature type="transmembrane region" description="Helical" evidence="16">
    <location>
        <begin position="511"/>
        <end position="529"/>
    </location>
</feature>
<name>A0A448ZA46_9STRA</name>
<dbReference type="EMBL" id="CAACVS010000192">
    <property type="protein sequence ID" value="VEU38868.1"/>
    <property type="molecule type" value="Genomic_DNA"/>
</dbReference>
<evidence type="ECO:0000313" key="18">
    <source>
        <dbReference type="EMBL" id="VEU38868.1"/>
    </source>
</evidence>
<evidence type="ECO:0000256" key="14">
    <source>
        <dbReference type="ARBA" id="ARBA00044780"/>
    </source>
</evidence>
<keyword evidence="7 16" id="KW-0472">Membrane</keyword>
<sequence length="587" mass="63639">MPNESPHHTPLAYEYDFRASAVLWLFLVPALGGFLFGYDIGGTSFVVVQLASMRASSMSLKDSPIKTGWIVSSPSAGALLGTAFLMYLESLRDVRDRDATNRRRSKRRWPAPIGRRTELRYSGILYAVGGILQYLSAFSPETTKSLFSPFFLLSLGRWIYGAGIGFAMHGGPTYLAETMPPSVRGMVVGGKELAIVVGILVGFVAGNALTRVDGDEDAGWARVYASTLLASIGVIGLSFTIPESARYLVGRQQEELCANSSHESSATDPLRGETEQERTTRIVSTQVLESLKFVWNPSAALSEHRKLMAIFHRQLQQQQQRHDEEESPSLSLWDPYVRPALRAGLGLVILQQVTGQPSVLSYATPILARVPGLSGNASVILAIFKLLATSVSVVLVETRGRKTLLTVGCSLMFAALLVLTFAFSEQAATGSFDDDPVPSELDARSILTLLGMFAYIAGYQVGFGPIAWLMISEVFPQSVRGKAVALAVLANFALNAIVQFLVPILRSTLGMSRTFFVFGALAAYSVYFVQTSVPETKGLTLEEIEEGLAALASKSVTGAKTDEEERTDENTAHEERVQLLSTSSTPV</sequence>
<accession>A0A448ZA46</accession>
<feature type="domain" description="Major facilitator superfamily (MFS) profile" evidence="17">
    <location>
        <begin position="25"/>
        <end position="537"/>
    </location>
</feature>
<dbReference type="AlphaFoldDB" id="A0A448ZA46"/>
<evidence type="ECO:0000256" key="5">
    <source>
        <dbReference type="ARBA" id="ARBA00022692"/>
    </source>
</evidence>
<comment type="similarity">
    <text evidence="2">Belongs to the major facilitator superfamily. Sugar transporter (TC 2.A.1.1) family.</text>
</comment>
<dbReference type="Proteomes" id="UP000291116">
    <property type="component" value="Unassembled WGS sequence"/>
</dbReference>
<dbReference type="PANTHER" id="PTHR48023:SF4">
    <property type="entry name" value="D-XYLOSE-PROTON SYMPORTER-LIKE 2"/>
    <property type="match status" value="1"/>
</dbReference>
<dbReference type="PANTHER" id="PTHR48023">
    <property type="entry name" value="D-XYLOSE-PROTON SYMPORTER-LIKE 2"/>
    <property type="match status" value="1"/>
</dbReference>
<dbReference type="Gene3D" id="1.20.1250.20">
    <property type="entry name" value="MFS general substrate transporter like domains"/>
    <property type="match status" value="2"/>
</dbReference>
<comment type="catalytic activity">
    <reaction evidence="13">
        <text>D-fructose(out) = D-fructose(in)</text>
        <dbReference type="Rhea" id="RHEA:60372"/>
        <dbReference type="ChEBI" id="CHEBI:37721"/>
    </reaction>
    <physiologicalReaction direction="left-to-right" evidence="13">
        <dbReference type="Rhea" id="RHEA:60373"/>
    </physiologicalReaction>
</comment>
<evidence type="ECO:0000256" key="2">
    <source>
        <dbReference type="ARBA" id="ARBA00010992"/>
    </source>
</evidence>